<feature type="transmembrane region" description="Helical" evidence="15">
    <location>
        <begin position="133"/>
        <end position="157"/>
    </location>
</feature>
<evidence type="ECO:0000256" key="14">
    <source>
        <dbReference type="ARBA" id="ARBA00023136"/>
    </source>
</evidence>
<comment type="subcellular location">
    <subcellularLocation>
        <location evidence="3">Membrane</location>
        <topology evidence="3">Multi-pass membrane protein</topology>
    </subcellularLocation>
</comment>
<keyword evidence="7" id="KW-0816">Tricarboxylic acid cycle</keyword>
<evidence type="ECO:0000256" key="12">
    <source>
        <dbReference type="ARBA" id="ARBA00022989"/>
    </source>
</evidence>
<feature type="transmembrane region" description="Helical" evidence="15">
    <location>
        <begin position="45"/>
        <end position="64"/>
    </location>
</feature>
<keyword evidence="6" id="KW-0813">Transport</keyword>
<evidence type="ECO:0000313" key="17">
    <source>
        <dbReference type="Proteomes" id="UP000325755"/>
    </source>
</evidence>
<comment type="function">
    <text evidence="2">Membrane-anchoring subunit of succinate dehydrogenase (SDH).</text>
</comment>
<evidence type="ECO:0000256" key="13">
    <source>
        <dbReference type="ARBA" id="ARBA00023004"/>
    </source>
</evidence>
<evidence type="ECO:0000256" key="4">
    <source>
        <dbReference type="ARBA" id="ARBA00005163"/>
    </source>
</evidence>
<dbReference type="GO" id="GO:0020037">
    <property type="term" value="F:heme binding"/>
    <property type="evidence" value="ECO:0007669"/>
    <property type="project" value="InterPro"/>
</dbReference>
<dbReference type="SUPFAM" id="SSF81343">
    <property type="entry name" value="Fumarate reductase respiratory complex transmembrane subunits"/>
    <property type="match status" value="1"/>
</dbReference>
<evidence type="ECO:0000256" key="1">
    <source>
        <dbReference type="ARBA" id="ARBA00001971"/>
    </source>
</evidence>
<dbReference type="KEGG" id="mmob:F6R98_12125"/>
<keyword evidence="13" id="KW-0408">Iron</keyword>
<keyword evidence="12 15" id="KW-1133">Transmembrane helix</keyword>
<gene>
    <name evidence="16" type="primary">sdhD</name>
    <name evidence="16" type="ORF">F6R98_12125</name>
</gene>
<organism evidence="16 17">
    <name type="scientific">Candidatus Methylospira mobilis</name>
    <dbReference type="NCBI Taxonomy" id="1808979"/>
    <lineage>
        <taxon>Bacteria</taxon>
        <taxon>Pseudomonadati</taxon>
        <taxon>Pseudomonadota</taxon>
        <taxon>Gammaproteobacteria</taxon>
        <taxon>Methylococcales</taxon>
        <taxon>Methylococcaceae</taxon>
        <taxon>Candidatus Methylospira</taxon>
    </lineage>
</organism>
<feature type="transmembrane region" description="Helical" evidence="15">
    <location>
        <begin position="169"/>
        <end position="194"/>
    </location>
</feature>
<keyword evidence="14 15" id="KW-0472">Membrane</keyword>
<protein>
    <recommendedName>
        <fullName evidence="5">Succinate dehydrogenase hydrophobic membrane anchor subunit</fullName>
    </recommendedName>
</protein>
<dbReference type="EMBL" id="CP044205">
    <property type="protein sequence ID" value="QFY43270.1"/>
    <property type="molecule type" value="Genomic_DNA"/>
</dbReference>
<evidence type="ECO:0000256" key="11">
    <source>
        <dbReference type="ARBA" id="ARBA00022982"/>
    </source>
</evidence>
<reference evidence="16 17" key="1">
    <citation type="submission" date="2019-09" db="EMBL/GenBank/DDBJ databases">
        <title>Ecophysiology of the spiral-shaped methanotroph Methylospira mobilis as revealed by the complete genome sequence.</title>
        <authorList>
            <person name="Oshkin I.Y."/>
            <person name="Dedysh S.N."/>
            <person name="Miroshnikov K."/>
            <person name="Danilova O.V."/>
            <person name="Hakobyan A."/>
            <person name="Liesack W."/>
        </authorList>
    </citation>
    <scope>NUCLEOTIDE SEQUENCE [LARGE SCALE GENOMIC DNA]</scope>
    <source>
        <strain evidence="16 17">Shm1</strain>
    </source>
</reference>
<comment type="pathway">
    <text evidence="4">Carbohydrate metabolism; tricarboxylic acid cycle.</text>
</comment>
<feature type="transmembrane region" description="Helical" evidence="15">
    <location>
        <begin position="100"/>
        <end position="121"/>
    </location>
</feature>
<evidence type="ECO:0000313" key="16">
    <source>
        <dbReference type="EMBL" id="QFY43270.1"/>
    </source>
</evidence>
<dbReference type="NCBIfam" id="TIGR02968">
    <property type="entry name" value="succ_dehyd_anc"/>
    <property type="match status" value="1"/>
</dbReference>
<dbReference type="Proteomes" id="UP000325755">
    <property type="component" value="Chromosome"/>
</dbReference>
<comment type="cofactor">
    <cofactor evidence="1">
        <name>heme</name>
        <dbReference type="ChEBI" id="CHEBI:30413"/>
    </cofactor>
</comment>
<dbReference type="InParanoid" id="A0A5Q0BHG5"/>
<dbReference type="OrthoDB" id="9809280at2"/>
<name>A0A5Q0BHG5_9GAMM</name>
<dbReference type="UniPathway" id="UPA00223"/>
<evidence type="ECO:0000256" key="3">
    <source>
        <dbReference type="ARBA" id="ARBA00004141"/>
    </source>
</evidence>
<evidence type="ECO:0000256" key="7">
    <source>
        <dbReference type="ARBA" id="ARBA00022532"/>
    </source>
</evidence>
<keyword evidence="8" id="KW-0349">Heme</keyword>
<accession>A0A5Q0BHG5</accession>
<evidence type="ECO:0000256" key="8">
    <source>
        <dbReference type="ARBA" id="ARBA00022617"/>
    </source>
</evidence>
<evidence type="ECO:0000256" key="5">
    <source>
        <dbReference type="ARBA" id="ARBA00019425"/>
    </source>
</evidence>
<keyword evidence="10" id="KW-0479">Metal-binding</keyword>
<sequence length="197" mass="22023">MVCISSKPNFRGCRPPTGAGNRPNAGLLPRMAATTRLKLRLPISARLLFVAARWLILLTANQGWTYKPMEKHYRTPLRFALGLGTSRSGTSHWWLQRASAAALIPLVLWFALSAASLPYATHAEIMHWLTLPWNTLILVFLLVVMFCHAAIGIQVVIDDYIHLRALKFFGLITAHLLLLLLASLAVYTLIRIIVFKG</sequence>
<keyword evidence="17" id="KW-1185">Reference proteome</keyword>
<dbReference type="GO" id="GO:0006099">
    <property type="term" value="P:tricarboxylic acid cycle"/>
    <property type="evidence" value="ECO:0007669"/>
    <property type="project" value="UniProtKB-UniPathway"/>
</dbReference>
<keyword evidence="9 15" id="KW-0812">Transmembrane</keyword>
<dbReference type="Pfam" id="PF01127">
    <property type="entry name" value="Sdh_cyt"/>
    <property type="match status" value="1"/>
</dbReference>
<evidence type="ECO:0000256" key="10">
    <source>
        <dbReference type="ARBA" id="ARBA00022723"/>
    </source>
</evidence>
<evidence type="ECO:0000256" key="6">
    <source>
        <dbReference type="ARBA" id="ARBA00022448"/>
    </source>
</evidence>
<proteinExistence type="predicted"/>
<evidence type="ECO:0000256" key="2">
    <source>
        <dbReference type="ARBA" id="ARBA00004050"/>
    </source>
</evidence>
<dbReference type="InterPro" id="IPR034804">
    <property type="entry name" value="SQR/QFR_C/D"/>
</dbReference>
<dbReference type="Gene3D" id="1.20.1300.10">
    <property type="entry name" value="Fumarate reductase/succinate dehydrogenase, transmembrane subunit"/>
    <property type="match status" value="1"/>
</dbReference>
<evidence type="ECO:0000256" key="9">
    <source>
        <dbReference type="ARBA" id="ARBA00022692"/>
    </source>
</evidence>
<dbReference type="InterPro" id="IPR014312">
    <property type="entry name" value="Succ_DH_anchor"/>
</dbReference>
<dbReference type="GO" id="GO:0016020">
    <property type="term" value="C:membrane"/>
    <property type="evidence" value="ECO:0007669"/>
    <property type="project" value="UniProtKB-SubCell"/>
</dbReference>
<dbReference type="GO" id="GO:0046872">
    <property type="term" value="F:metal ion binding"/>
    <property type="evidence" value="ECO:0007669"/>
    <property type="project" value="UniProtKB-KW"/>
</dbReference>
<evidence type="ECO:0000256" key="15">
    <source>
        <dbReference type="SAM" id="Phobius"/>
    </source>
</evidence>
<dbReference type="CDD" id="cd03495">
    <property type="entry name" value="SQR_TypeC_SdhD_like"/>
    <property type="match status" value="1"/>
</dbReference>
<dbReference type="InterPro" id="IPR000701">
    <property type="entry name" value="SuccDH_FuR_B_TM-su"/>
</dbReference>
<keyword evidence="11" id="KW-0249">Electron transport</keyword>
<dbReference type="AlphaFoldDB" id="A0A5Q0BHG5"/>